<dbReference type="EMBL" id="VSSQ01008771">
    <property type="protein sequence ID" value="MPM39796.1"/>
    <property type="molecule type" value="Genomic_DNA"/>
</dbReference>
<organism evidence="1">
    <name type="scientific">bioreactor metagenome</name>
    <dbReference type="NCBI Taxonomy" id="1076179"/>
    <lineage>
        <taxon>unclassified sequences</taxon>
        <taxon>metagenomes</taxon>
        <taxon>ecological metagenomes</taxon>
    </lineage>
</organism>
<proteinExistence type="predicted"/>
<reference evidence="1" key="1">
    <citation type="submission" date="2019-08" db="EMBL/GenBank/DDBJ databases">
        <authorList>
            <person name="Kucharzyk K."/>
            <person name="Murdoch R.W."/>
            <person name="Higgins S."/>
            <person name="Loffler F."/>
        </authorList>
    </citation>
    <scope>NUCLEOTIDE SEQUENCE</scope>
</reference>
<comment type="caution">
    <text evidence="1">The sequence shown here is derived from an EMBL/GenBank/DDBJ whole genome shotgun (WGS) entry which is preliminary data.</text>
</comment>
<sequence>MLRYGTQFRANDTPFDFIENFHRIVQLRMMLGSKVPVHSDPACWRPDELPENIARHMIAAIAGVPMLSMELGELSETGEALIRYYLEIYKTHRPLFANGTWRFRYEFDRVAWLSVKDCKCCAAWVTDEESAKEIITGSPAELCLFNLGANPIMLPPGGTVFNYTGHRMTSDKVLPIAGMVKFRK</sequence>
<name>A0A644ZG32_9ZZZZ</name>
<gene>
    <name evidence="1" type="ORF">SDC9_86431</name>
</gene>
<accession>A0A644ZG32</accession>
<evidence type="ECO:0000313" key="1">
    <source>
        <dbReference type="EMBL" id="MPM39796.1"/>
    </source>
</evidence>
<protein>
    <submittedName>
        <fullName evidence="1">Uncharacterized protein</fullName>
    </submittedName>
</protein>
<dbReference type="AlphaFoldDB" id="A0A644ZG32"/>